<name>A0ABN8ETL0_9BACT</name>
<dbReference type="CDD" id="cd07185">
    <property type="entry name" value="OmpA_C-like"/>
    <property type="match status" value="1"/>
</dbReference>
<evidence type="ECO:0000259" key="5">
    <source>
        <dbReference type="PROSITE" id="PS51123"/>
    </source>
</evidence>
<dbReference type="InterPro" id="IPR011659">
    <property type="entry name" value="WD40"/>
</dbReference>
<comment type="caution">
    <text evidence="6">The sequence shown here is derived from an EMBL/GenBank/DDBJ whole genome shotgun (WGS) entry which is preliminary data.</text>
</comment>
<dbReference type="Gene3D" id="3.30.1330.60">
    <property type="entry name" value="OmpA-like domain"/>
    <property type="match status" value="1"/>
</dbReference>
<keyword evidence="7" id="KW-1185">Reference proteome</keyword>
<proteinExistence type="predicted"/>
<evidence type="ECO:0000313" key="6">
    <source>
        <dbReference type="EMBL" id="CAH0995286.1"/>
    </source>
</evidence>
<dbReference type="SUPFAM" id="SSF82171">
    <property type="entry name" value="DPP6 N-terminal domain-like"/>
    <property type="match status" value="1"/>
</dbReference>
<dbReference type="PROSITE" id="PS51123">
    <property type="entry name" value="OMPA_2"/>
    <property type="match status" value="1"/>
</dbReference>
<dbReference type="RefSeq" id="WP_238805776.1">
    <property type="nucleotide sequence ID" value="NZ_CAKLPY010000001.1"/>
</dbReference>
<keyword evidence="2 4" id="KW-0472">Membrane</keyword>
<evidence type="ECO:0000256" key="1">
    <source>
        <dbReference type="ARBA" id="ARBA00004442"/>
    </source>
</evidence>
<dbReference type="Pfam" id="PF07676">
    <property type="entry name" value="PD40"/>
    <property type="match status" value="3"/>
</dbReference>
<dbReference type="InterPro" id="IPR050330">
    <property type="entry name" value="Bact_OuterMem_StrucFunc"/>
</dbReference>
<sequence length="625" mass="69545">MTKKITKIMLLSASIAYFGLGEATGQSNLKSIGTPINTREFREHAFSISGDGKTFIFVQDRPDGTKVFLSTRVDKNSPWQIPQLIRTISDKVQKGKIIGTSLTYDGSELYFDAIFPSGFGDRDIFYAKRIGAEWGEPINVGEPLNTALFEGSPSISQDGKMLFFIREKFEKYKGTEPCYTIWVANKTDEGSWTNFEKMGEPVNSECEKAVTLMPDSRTLIFSSIRGGGAGGFDLYQTELQEDGSWTFPRDLDFLNTPNHEDYSAITGNSEEIFVEIKGDIYSAPLPNKFRGARQVPVNVMIIDAMTKKPIDASVFVAMNSRNSASFNAKNGVSLMQLKAGNNYTLACEAPGYLPANQVQVSLENVTGSETINNTIEMMPKNIAYTIKVLGADNNTINNAKIRIFDLSNNQIVPIDLNNNARVVFGNLYGLTVSSGNADFTGNWIPETNDAADKFIKTIKLVTKTVATNTSTPVISNVKVDKSENPYVNAPEVDMTKPTETFKLKSDPNITFETKKIYTLNDVYFDRNSVIVKSEYYIDINRLIELMTLNPKLNVQLSGYSDSFGDVAINQKISLRRARSCADYLKRAGIEPNRLLVKGLGEREIVLDSKGKEDTSKSRRVRFIVY</sequence>
<organism evidence="6 7">
    <name type="scientific">Emticicia aquatica</name>
    <dbReference type="NCBI Taxonomy" id="1681835"/>
    <lineage>
        <taxon>Bacteria</taxon>
        <taxon>Pseudomonadati</taxon>
        <taxon>Bacteroidota</taxon>
        <taxon>Cytophagia</taxon>
        <taxon>Cytophagales</taxon>
        <taxon>Leadbetterellaceae</taxon>
        <taxon>Emticicia</taxon>
    </lineage>
</organism>
<dbReference type="Pfam" id="PF00691">
    <property type="entry name" value="OmpA"/>
    <property type="match status" value="1"/>
</dbReference>
<gene>
    <name evidence="6" type="primary">pal_4</name>
    <name evidence="6" type="ORF">EMA8858_01407</name>
</gene>
<dbReference type="InterPro" id="IPR006665">
    <property type="entry name" value="OmpA-like"/>
</dbReference>
<evidence type="ECO:0000313" key="7">
    <source>
        <dbReference type="Proteomes" id="UP000837932"/>
    </source>
</evidence>
<accession>A0ABN8ETL0</accession>
<keyword evidence="3" id="KW-0998">Cell outer membrane</keyword>
<dbReference type="InterPro" id="IPR006664">
    <property type="entry name" value="OMP_bac"/>
</dbReference>
<dbReference type="InterPro" id="IPR036737">
    <property type="entry name" value="OmpA-like_sf"/>
</dbReference>
<dbReference type="EMBL" id="CAKLPY010000001">
    <property type="protein sequence ID" value="CAH0995286.1"/>
    <property type="molecule type" value="Genomic_DNA"/>
</dbReference>
<dbReference type="PRINTS" id="PR01021">
    <property type="entry name" value="OMPADOMAIN"/>
</dbReference>
<reference evidence="6" key="1">
    <citation type="submission" date="2021-12" db="EMBL/GenBank/DDBJ databases">
        <authorList>
            <person name="Rodrigo-Torres L."/>
            <person name="Arahal R. D."/>
            <person name="Lucena T."/>
        </authorList>
    </citation>
    <scope>NUCLEOTIDE SEQUENCE</scope>
    <source>
        <strain evidence="6">CECT 8858</strain>
    </source>
</reference>
<evidence type="ECO:0000256" key="3">
    <source>
        <dbReference type="ARBA" id="ARBA00023237"/>
    </source>
</evidence>
<evidence type="ECO:0000256" key="4">
    <source>
        <dbReference type="PROSITE-ProRule" id="PRU00473"/>
    </source>
</evidence>
<evidence type="ECO:0000256" key="2">
    <source>
        <dbReference type="ARBA" id="ARBA00023136"/>
    </source>
</evidence>
<comment type="subcellular location">
    <subcellularLocation>
        <location evidence="1">Cell outer membrane</location>
    </subcellularLocation>
</comment>
<protein>
    <submittedName>
        <fullName evidence="6">Peptidoglycan-associated lipoprotein</fullName>
    </submittedName>
</protein>
<dbReference type="SUPFAM" id="SSF103088">
    <property type="entry name" value="OmpA-like"/>
    <property type="match status" value="1"/>
</dbReference>
<feature type="domain" description="OmpA-like" evidence="5">
    <location>
        <begin position="512"/>
        <end position="625"/>
    </location>
</feature>
<dbReference type="Proteomes" id="UP000837932">
    <property type="component" value="Unassembled WGS sequence"/>
</dbReference>
<dbReference type="PANTHER" id="PTHR30329">
    <property type="entry name" value="STATOR ELEMENT OF FLAGELLAR MOTOR COMPLEX"/>
    <property type="match status" value="1"/>
</dbReference>
<keyword evidence="6" id="KW-0449">Lipoprotein</keyword>
<dbReference type="PANTHER" id="PTHR30329:SF21">
    <property type="entry name" value="LIPOPROTEIN YIAD-RELATED"/>
    <property type="match status" value="1"/>
</dbReference>